<dbReference type="GO" id="GO:0045892">
    <property type="term" value="P:negative regulation of DNA-templated transcription"/>
    <property type="evidence" value="ECO:0007669"/>
    <property type="project" value="TreeGrafter"/>
</dbReference>
<comment type="caution">
    <text evidence="6">The sequence shown here is derived from an EMBL/GenBank/DDBJ whole genome shotgun (WGS) entry which is preliminary data.</text>
</comment>
<dbReference type="InterPro" id="IPR011991">
    <property type="entry name" value="ArsR-like_HTH"/>
</dbReference>
<evidence type="ECO:0000259" key="4">
    <source>
        <dbReference type="PROSITE" id="PS51077"/>
    </source>
</evidence>
<keyword evidence="1" id="KW-0805">Transcription regulation</keyword>
<dbReference type="InterPro" id="IPR014757">
    <property type="entry name" value="Tscrpt_reg_IclR_C"/>
</dbReference>
<evidence type="ECO:0000256" key="2">
    <source>
        <dbReference type="ARBA" id="ARBA00023125"/>
    </source>
</evidence>
<dbReference type="Proteomes" id="UP000306740">
    <property type="component" value="Unassembled WGS sequence"/>
</dbReference>
<dbReference type="InterPro" id="IPR036390">
    <property type="entry name" value="WH_DNA-bd_sf"/>
</dbReference>
<dbReference type="PROSITE" id="PS51077">
    <property type="entry name" value="HTH_ICLR"/>
    <property type="match status" value="1"/>
</dbReference>
<evidence type="ECO:0000256" key="1">
    <source>
        <dbReference type="ARBA" id="ARBA00023015"/>
    </source>
</evidence>
<dbReference type="CDD" id="cd00090">
    <property type="entry name" value="HTH_ARSR"/>
    <property type="match status" value="1"/>
</dbReference>
<dbReference type="EMBL" id="VDFR01000066">
    <property type="protein sequence ID" value="TNC45324.1"/>
    <property type="molecule type" value="Genomic_DNA"/>
</dbReference>
<dbReference type="InterPro" id="IPR005471">
    <property type="entry name" value="Tscrpt_reg_IclR_N"/>
</dbReference>
<dbReference type="PROSITE" id="PS51078">
    <property type="entry name" value="ICLR_ED"/>
    <property type="match status" value="1"/>
</dbReference>
<feature type="domain" description="HTH iclR-type" evidence="4">
    <location>
        <begin position="20"/>
        <end position="83"/>
    </location>
</feature>
<dbReference type="PANTHER" id="PTHR30136:SF8">
    <property type="entry name" value="TRANSCRIPTIONAL REGULATORY PROTEIN"/>
    <property type="match status" value="1"/>
</dbReference>
<dbReference type="RefSeq" id="WP_139088285.1">
    <property type="nucleotide sequence ID" value="NZ_VDFR01000066.1"/>
</dbReference>
<dbReference type="SUPFAM" id="SSF46785">
    <property type="entry name" value="Winged helix' DNA-binding domain"/>
    <property type="match status" value="1"/>
</dbReference>
<evidence type="ECO:0000313" key="6">
    <source>
        <dbReference type="EMBL" id="TNC45324.1"/>
    </source>
</evidence>
<organism evidence="6 7">
    <name type="scientific">Mumia zhuanghuii</name>
    <dbReference type="NCBI Taxonomy" id="2585211"/>
    <lineage>
        <taxon>Bacteria</taxon>
        <taxon>Bacillati</taxon>
        <taxon>Actinomycetota</taxon>
        <taxon>Actinomycetes</taxon>
        <taxon>Propionibacteriales</taxon>
        <taxon>Nocardioidaceae</taxon>
        <taxon>Mumia</taxon>
    </lineage>
</organism>
<accession>A0A5C4MJB8</accession>
<reference evidence="6 7" key="1">
    <citation type="submission" date="2019-05" db="EMBL/GenBank/DDBJ databases">
        <title>Mumia sp. nov., isolated from the intestinal contents of plateau pika (Ochotona curzoniae) in the Qinghai-Tibet plateau of China.</title>
        <authorList>
            <person name="Tian Z."/>
        </authorList>
    </citation>
    <scope>NUCLEOTIDE SEQUENCE [LARGE SCALE GENOMIC DNA]</scope>
    <source>
        <strain evidence="7">527</strain>
    </source>
</reference>
<dbReference type="GO" id="GO:0003677">
    <property type="term" value="F:DNA binding"/>
    <property type="evidence" value="ECO:0007669"/>
    <property type="project" value="UniProtKB-KW"/>
</dbReference>
<dbReference type="Pfam" id="PF09339">
    <property type="entry name" value="HTH_IclR"/>
    <property type="match status" value="1"/>
</dbReference>
<keyword evidence="3" id="KW-0804">Transcription</keyword>
<dbReference type="GO" id="GO:0003700">
    <property type="term" value="F:DNA-binding transcription factor activity"/>
    <property type="evidence" value="ECO:0007669"/>
    <property type="project" value="TreeGrafter"/>
</dbReference>
<dbReference type="InterPro" id="IPR036388">
    <property type="entry name" value="WH-like_DNA-bd_sf"/>
</dbReference>
<evidence type="ECO:0000313" key="7">
    <source>
        <dbReference type="Proteomes" id="UP000306740"/>
    </source>
</evidence>
<evidence type="ECO:0000256" key="3">
    <source>
        <dbReference type="ARBA" id="ARBA00023163"/>
    </source>
</evidence>
<gene>
    <name evidence="6" type="ORF">FHE65_14570</name>
</gene>
<evidence type="ECO:0000259" key="5">
    <source>
        <dbReference type="PROSITE" id="PS51078"/>
    </source>
</evidence>
<dbReference type="SUPFAM" id="SSF55781">
    <property type="entry name" value="GAF domain-like"/>
    <property type="match status" value="1"/>
</dbReference>
<feature type="domain" description="IclR-ED" evidence="5">
    <location>
        <begin position="84"/>
        <end position="267"/>
    </location>
</feature>
<dbReference type="OrthoDB" id="8479143at2"/>
<dbReference type="Pfam" id="PF01614">
    <property type="entry name" value="IclR_C"/>
    <property type="match status" value="1"/>
</dbReference>
<dbReference type="PANTHER" id="PTHR30136">
    <property type="entry name" value="HELIX-TURN-HELIX TRANSCRIPTIONAL REGULATOR, ICLR FAMILY"/>
    <property type="match status" value="1"/>
</dbReference>
<dbReference type="InterPro" id="IPR029016">
    <property type="entry name" value="GAF-like_dom_sf"/>
</dbReference>
<dbReference type="Gene3D" id="3.30.450.40">
    <property type="match status" value="1"/>
</dbReference>
<dbReference type="SMART" id="SM00346">
    <property type="entry name" value="HTH_ICLR"/>
    <property type="match status" value="1"/>
</dbReference>
<sequence>MSPRTRTAADETADGGSATIATVERAADVLLLFTETPGPDLGVTEIADALGLSKAAVHRVLASLRGRDLVALDERTRRYSLGVAAMRLGLAYLDRIDVRVAARPFLEELSVRTDETATLSVLLGRRSRIYVDQVTPDREVIMAVTLGEPYPLHAGASSRAFLAFLPEDEVSAYLDGGSLDALTTSTLVDTGALREDLATVRAQGWARSYGERMDGAASVAAPVLGHDGVPVAVISVCGPAERFAGELEECRDALLETTATLSRRFGWTG</sequence>
<keyword evidence="2" id="KW-0238">DNA-binding</keyword>
<name>A0A5C4MJB8_9ACTN</name>
<protein>
    <submittedName>
        <fullName evidence="6">IclR family transcriptional regulator</fullName>
    </submittedName>
</protein>
<dbReference type="AlphaFoldDB" id="A0A5C4MJB8"/>
<dbReference type="InterPro" id="IPR050707">
    <property type="entry name" value="HTH_MetabolicPath_Reg"/>
</dbReference>
<dbReference type="Gene3D" id="1.10.10.10">
    <property type="entry name" value="Winged helix-like DNA-binding domain superfamily/Winged helix DNA-binding domain"/>
    <property type="match status" value="1"/>
</dbReference>
<proteinExistence type="predicted"/>